<evidence type="ECO:0000313" key="1">
    <source>
        <dbReference type="EMBL" id="MCI87114.1"/>
    </source>
</evidence>
<dbReference type="AlphaFoldDB" id="A0A392VFH1"/>
<dbReference type="EMBL" id="LXQA011157915">
    <property type="protein sequence ID" value="MCI87114.1"/>
    <property type="molecule type" value="Genomic_DNA"/>
</dbReference>
<evidence type="ECO:0000313" key="2">
    <source>
        <dbReference type="Proteomes" id="UP000265520"/>
    </source>
</evidence>
<accession>A0A392VFH1</accession>
<proteinExistence type="predicted"/>
<sequence>QNQHHYNTPYHHQKQSFRPPFFCELDSFLPAITAETQHPPVSFDHHCATAAEIQFAETYVQDAYQDPV</sequence>
<feature type="non-terminal residue" evidence="1">
    <location>
        <position position="1"/>
    </location>
</feature>
<comment type="caution">
    <text evidence="1">The sequence shown here is derived from an EMBL/GenBank/DDBJ whole genome shotgun (WGS) entry which is preliminary data.</text>
</comment>
<reference evidence="1 2" key="1">
    <citation type="journal article" date="2018" name="Front. Plant Sci.">
        <title>Red Clover (Trifolium pratense) and Zigzag Clover (T. medium) - A Picture of Genomic Similarities and Differences.</title>
        <authorList>
            <person name="Dluhosova J."/>
            <person name="Istvanek J."/>
            <person name="Nedelnik J."/>
            <person name="Repkova J."/>
        </authorList>
    </citation>
    <scope>NUCLEOTIDE SEQUENCE [LARGE SCALE GENOMIC DNA]</scope>
    <source>
        <strain evidence="2">cv. 10/8</strain>
        <tissue evidence="1">Leaf</tissue>
    </source>
</reference>
<organism evidence="1 2">
    <name type="scientific">Trifolium medium</name>
    <dbReference type="NCBI Taxonomy" id="97028"/>
    <lineage>
        <taxon>Eukaryota</taxon>
        <taxon>Viridiplantae</taxon>
        <taxon>Streptophyta</taxon>
        <taxon>Embryophyta</taxon>
        <taxon>Tracheophyta</taxon>
        <taxon>Spermatophyta</taxon>
        <taxon>Magnoliopsida</taxon>
        <taxon>eudicotyledons</taxon>
        <taxon>Gunneridae</taxon>
        <taxon>Pentapetalae</taxon>
        <taxon>rosids</taxon>
        <taxon>fabids</taxon>
        <taxon>Fabales</taxon>
        <taxon>Fabaceae</taxon>
        <taxon>Papilionoideae</taxon>
        <taxon>50 kb inversion clade</taxon>
        <taxon>NPAAA clade</taxon>
        <taxon>Hologalegina</taxon>
        <taxon>IRL clade</taxon>
        <taxon>Trifolieae</taxon>
        <taxon>Trifolium</taxon>
    </lineage>
</organism>
<dbReference type="Proteomes" id="UP000265520">
    <property type="component" value="Unassembled WGS sequence"/>
</dbReference>
<protein>
    <submittedName>
        <fullName evidence="1">Uncharacterized protein</fullName>
    </submittedName>
</protein>
<keyword evidence="2" id="KW-1185">Reference proteome</keyword>
<name>A0A392VFH1_9FABA</name>